<organism evidence="1 2">
    <name type="scientific">Brassica napus</name>
    <name type="common">Rape</name>
    <dbReference type="NCBI Taxonomy" id="3708"/>
    <lineage>
        <taxon>Eukaryota</taxon>
        <taxon>Viridiplantae</taxon>
        <taxon>Streptophyta</taxon>
        <taxon>Embryophyta</taxon>
        <taxon>Tracheophyta</taxon>
        <taxon>Spermatophyta</taxon>
        <taxon>Magnoliopsida</taxon>
        <taxon>eudicotyledons</taxon>
        <taxon>Gunneridae</taxon>
        <taxon>Pentapetalae</taxon>
        <taxon>rosids</taxon>
        <taxon>malvids</taxon>
        <taxon>Brassicales</taxon>
        <taxon>Brassicaceae</taxon>
        <taxon>Brassiceae</taxon>
        <taxon>Brassica</taxon>
    </lineage>
</organism>
<proteinExistence type="predicted"/>
<protein>
    <submittedName>
        <fullName evidence="1">Uncharacterized protein</fullName>
    </submittedName>
</protein>
<dbReference type="Proteomes" id="UP000824890">
    <property type="component" value="Unassembled WGS sequence"/>
</dbReference>
<accession>A0ABQ7YJU3</accession>
<gene>
    <name evidence="1" type="ORF">HID58_075448</name>
</gene>
<evidence type="ECO:0000313" key="2">
    <source>
        <dbReference type="Proteomes" id="UP000824890"/>
    </source>
</evidence>
<keyword evidence="2" id="KW-1185">Reference proteome</keyword>
<name>A0ABQ7YJU3_BRANA</name>
<feature type="non-terminal residue" evidence="1">
    <location>
        <position position="100"/>
    </location>
</feature>
<dbReference type="EMBL" id="JAGKQM010000017">
    <property type="protein sequence ID" value="KAH0868426.1"/>
    <property type="molecule type" value="Genomic_DNA"/>
</dbReference>
<reference evidence="1 2" key="1">
    <citation type="submission" date="2021-05" db="EMBL/GenBank/DDBJ databases">
        <title>Genome Assembly of Synthetic Allotetraploid Brassica napus Reveals Homoeologous Exchanges between Subgenomes.</title>
        <authorList>
            <person name="Davis J.T."/>
        </authorList>
    </citation>
    <scope>NUCLEOTIDE SEQUENCE [LARGE SCALE GENOMIC DNA]</scope>
    <source>
        <strain evidence="2">cv. Da-Ae</strain>
        <tissue evidence="1">Seedling</tissue>
    </source>
</reference>
<sequence length="100" mass="11360">SALPTQPLKLSDLVELLNSMLNSVNLGFNHYRPYLRDGSIVKKAHGEHESVKDLKAMEARYLSYRPGFVENQCILMTAAGTSEMRNCQNDSHEHDLHQFT</sequence>
<comment type="caution">
    <text evidence="1">The sequence shown here is derived from an EMBL/GenBank/DDBJ whole genome shotgun (WGS) entry which is preliminary data.</text>
</comment>
<feature type="non-terminal residue" evidence="1">
    <location>
        <position position="1"/>
    </location>
</feature>
<evidence type="ECO:0000313" key="1">
    <source>
        <dbReference type="EMBL" id="KAH0868426.1"/>
    </source>
</evidence>